<dbReference type="EMBL" id="CAJNAQ010000002">
    <property type="protein sequence ID" value="CAE6489519.1"/>
    <property type="molecule type" value="Genomic_DNA"/>
</dbReference>
<comment type="caution">
    <text evidence="1">The sequence shown here is derived from an EMBL/GenBank/DDBJ whole genome shotgun (WGS) entry which is preliminary data.</text>
</comment>
<sequence>MRKKIIIAIIVIVVIIGFGYSQYASALQINAKIVESKLLEKTERGSLYNLELEFNNPSLLVLNAGKTEFTIEANEKLLGGGDLDPFLLPALGKATTSGTFLREQQADDNSKVKISGVTKYQLLFASIDIPFTYYPTYEQTRGFIQDS</sequence>
<proteinExistence type="predicted"/>
<name>A0A812F5C0_9ARCH</name>
<evidence type="ECO:0000313" key="1">
    <source>
        <dbReference type="EMBL" id="CAE6489519.1"/>
    </source>
</evidence>
<reference evidence="1" key="1">
    <citation type="submission" date="2021-02" db="EMBL/GenBank/DDBJ databases">
        <authorList>
            <person name="Han P."/>
        </authorList>
    </citation>
    <scope>NUCLEOTIDE SEQUENCE</scope>
    <source>
        <strain evidence="1">Candidatus Nitrosotenuis uzonensis 5A</strain>
    </source>
</reference>
<evidence type="ECO:0000313" key="2">
    <source>
        <dbReference type="Proteomes" id="UP000655759"/>
    </source>
</evidence>
<organism evidence="1 2">
    <name type="scientific">Candidatus Nitrosotenuis uzonensis</name>
    <dbReference type="NCBI Taxonomy" id="1407055"/>
    <lineage>
        <taxon>Archaea</taxon>
        <taxon>Nitrososphaerota</taxon>
        <taxon>Candidatus Nitrosotenuis</taxon>
    </lineage>
</organism>
<dbReference type="AlphaFoldDB" id="A0A812F5C0"/>
<gene>
    <name evidence="1" type="ORF">NUZ5A_20627</name>
</gene>
<accession>A0A812F5C0</accession>
<dbReference type="Proteomes" id="UP000655759">
    <property type="component" value="Unassembled WGS sequence"/>
</dbReference>
<dbReference type="RefSeq" id="WP_239654881.1">
    <property type="nucleotide sequence ID" value="NZ_CAJNAQ010000002.1"/>
</dbReference>
<evidence type="ECO:0008006" key="3">
    <source>
        <dbReference type="Google" id="ProtNLM"/>
    </source>
</evidence>
<protein>
    <recommendedName>
        <fullName evidence="3">Late embryogenesis abundant protein LEA-2 subgroup domain-containing protein</fullName>
    </recommendedName>
</protein>